<feature type="domain" description="Mechanosensitive ion channel MscS" evidence="6">
    <location>
        <begin position="195"/>
        <end position="260"/>
    </location>
</feature>
<dbReference type="Gene3D" id="1.10.287.1260">
    <property type="match status" value="1"/>
</dbReference>
<dbReference type="InterPro" id="IPR006685">
    <property type="entry name" value="MscS_channel_2nd"/>
</dbReference>
<feature type="transmembrane region" description="Helical" evidence="5">
    <location>
        <begin position="145"/>
        <end position="166"/>
    </location>
</feature>
<dbReference type="RefSeq" id="WP_188720692.1">
    <property type="nucleotide sequence ID" value="NZ_BMIF01000004.1"/>
</dbReference>
<feature type="transmembrane region" description="Helical" evidence="5">
    <location>
        <begin position="172"/>
        <end position="191"/>
    </location>
</feature>
<name>A0A916RRL3_9HYPH</name>
<feature type="transmembrane region" description="Helical" evidence="5">
    <location>
        <begin position="68"/>
        <end position="86"/>
    </location>
</feature>
<dbReference type="PANTHER" id="PTHR30566">
    <property type="entry name" value="YNAI-RELATED MECHANOSENSITIVE ION CHANNEL"/>
    <property type="match status" value="1"/>
</dbReference>
<evidence type="ECO:0000256" key="5">
    <source>
        <dbReference type="SAM" id="Phobius"/>
    </source>
</evidence>
<dbReference type="InterPro" id="IPR023408">
    <property type="entry name" value="MscS_beta-dom_sf"/>
</dbReference>
<keyword evidence="8" id="KW-1185">Reference proteome</keyword>
<dbReference type="GO" id="GO:0016020">
    <property type="term" value="C:membrane"/>
    <property type="evidence" value="ECO:0007669"/>
    <property type="project" value="UniProtKB-SubCell"/>
</dbReference>
<keyword evidence="2 5" id="KW-0812">Transmembrane</keyword>
<organism evidence="7 8">
    <name type="scientific">Nitratireductor aestuarii</name>
    <dbReference type="NCBI Taxonomy" id="1735103"/>
    <lineage>
        <taxon>Bacteria</taxon>
        <taxon>Pseudomonadati</taxon>
        <taxon>Pseudomonadota</taxon>
        <taxon>Alphaproteobacteria</taxon>
        <taxon>Hyphomicrobiales</taxon>
        <taxon>Phyllobacteriaceae</taxon>
        <taxon>Nitratireductor</taxon>
    </lineage>
</organism>
<accession>A0A916RRL3</accession>
<keyword evidence="4 5" id="KW-0472">Membrane</keyword>
<protein>
    <submittedName>
        <fullName evidence="7">Mechanosensitive ion channel protein MscS</fullName>
    </submittedName>
</protein>
<evidence type="ECO:0000256" key="2">
    <source>
        <dbReference type="ARBA" id="ARBA00022692"/>
    </source>
</evidence>
<evidence type="ECO:0000313" key="8">
    <source>
        <dbReference type="Proteomes" id="UP000636264"/>
    </source>
</evidence>
<evidence type="ECO:0000256" key="3">
    <source>
        <dbReference type="ARBA" id="ARBA00022989"/>
    </source>
</evidence>
<dbReference type="GO" id="GO:0008381">
    <property type="term" value="F:mechanosensitive monoatomic ion channel activity"/>
    <property type="evidence" value="ECO:0007669"/>
    <property type="project" value="UniProtKB-ARBA"/>
</dbReference>
<comment type="subcellular location">
    <subcellularLocation>
        <location evidence="1">Membrane</location>
    </subcellularLocation>
</comment>
<dbReference type="Pfam" id="PF00924">
    <property type="entry name" value="MS_channel_2nd"/>
    <property type="match status" value="1"/>
</dbReference>
<sequence length="369" mass="40971">MEELLQEGVDQVEAVTEALPDWLSLIIVIGGAICIALIVHAFLMSLFRRVASRQDEFWLKLINQTASLARVGLMLFFVAIAIPLAPLSPSGTNFFRHLFLIVFISVLTRIAQLALSLFMSLHLRRVRAESQDVLLTRKHVTQTKILQRIGTSVILIIGISAMLMTFDPVRQYGISLLASAGAASIVVGLALQPMLKNFFAGIQLAITQPIRIDDALNVQGEAGTVEEITSTYVVVRTWDGRRLILPLNYFIEQPFLNMSRQNTTVTAVALLYVDYSMPVDILRKKARELVEASPHWDGGSFATTVNNLRETTMEIRVTASTPSPSAASELSNHLREELVTYLVKHYPNALPHQRTQPLQKAQAKTEALS</sequence>
<feature type="transmembrane region" description="Helical" evidence="5">
    <location>
        <begin position="98"/>
        <end position="124"/>
    </location>
</feature>
<comment type="caution">
    <text evidence="7">The sequence shown here is derived from an EMBL/GenBank/DDBJ whole genome shotgun (WGS) entry which is preliminary data.</text>
</comment>
<reference evidence="7" key="2">
    <citation type="submission" date="2020-09" db="EMBL/GenBank/DDBJ databases">
        <authorList>
            <person name="Sun Q."/>
            <person name="Zhou Y."/>
        </authorList>
    </citation>
    <scope>NUCLEOTIDE SEQUENCE</scope>
    <source>
        <strain evidence="7">CGMCC 1.15320</strain>
    </source>
</reference>
<keyword evidence="3 5" id="KW-1133">Transmembrane helix</keyword>
<dbReference type="InterPro" id="IPR010920">
    <property type="entry name" value="LSM_dom_sf"/>
</dbReference>
<feature type="transmembrane region" description="Helical" evidence="5">
    <location>
        <begin position="22"/>
        <end position="47"/>
    </location>
</feature>
<dbReference type="Gene3D" id="2.30.30.60">
    <property type="match status" value="1"/>
</dbReference>
<evidence type="ECO:0000256" key="1">
    <source>
        <dbReference type="ARBA" id="ARBA00004370"/>
    </source>
</evidence>
<gene>
    <name evidence="7" type="ORF">GCM10011385_17830</name>
</gene>
<dbReference type="AlphaFoldDB" id="A0A916RRL3"/>
<evidence type="ECO:0000259" key="6">
    <source>
        <dbReference type="Pfam" id="PF00924"/>
    </source>
</evidence>
<evidence type="ECO:0000256" key="4">
    <source>
        <dbReference type="ARBA" id="ARBA00023136"/>
    </source>
</evidence>
<dbReference type="PANTHER" id="PTHR30566:SF25">
    <property type="entry name" value="INNER MEMBRANE PROTEIN"/>
    <property type="match status" value="1"/>
</dbReference>
<proteinExistence type="predicted"/>
<dbReference type="Proteomes" id="UP000636264">
    <property type="component" value="Unassembled WGS sequence"/>
</dbReference>
<reference evidence="7" key="1">
    <citation type="journal article" date="2014" name="Int. J. Syst. Evol. Microbiol.">
        <title>Complete genome sequence of Corynebacterium casei LMG S-19264T (=DSM 44701T), isolated from a smear-ripened cheese.</title>
        <authorList>
            <consortium name="US DOE Joint Genome Institute (JGI-PGF)"/>
            <person name="Walter F."/>
            <person name="Albersmeier A."/>
            <person name="Kalinowski J."/>
            <person name="Ruckert C."/>
        </authorList>
    </citation>
    <scope>NUCLEOTIDE SEQUENCE</scope>
    <source>
        <strain evidence="7">CGMCC 1.15320</strain>
    </source>
</reference>
<dbReference type="SUPFAM" id="SSF50182">
    <property type="entry name" value="Sm-like ribonucleoproteins"/>
    <property type="match status" value="1"/>
</dbReference>
<dbReference type="EMBL" id="BMIF01000004">
    <property type="protein sequence ID" value="GGA64450.1"/>
    <property type="molecule type" value="Genomic_DNA"/>
</dbReference>
<evidence type="ECO:0000313" key="7">
    <source>
        <dbReference type="EMBL" id="GGA64450.1"/>
    </source>
</evidence>